<reference evidence="2" key="1">
    <citation type="submission" date="2022-11" db="UniProtKB">
        <authorList>
            <consortium name="WormBaseParasite"/>
        </authorList>
    </citation>
    <scope>IDENTIFICATION</scope>
</reference>
<accession>A0A914VNM4</accession>
<evidence type="ECO:0000313" key="1">
    <source>
        <dbReference type="Proteomes" id="UP000887566"/>
    </source>
</evidence>
<dbReference type="Proteomes" id="UP000887566">
    <property type="component" value="Unplaced"/>
</dbReference>
<evidence type="ECO:0000313" key="2">
    <source>
        <dbReference type="WBParaSite" id="PSAMB.scaffold22808size473.g38724.t1"/>
    </source>
</evidence>
<keyword evidence="1" id="KW-1185">Reference proteome</keyword>
<sequence length="79" mass="8407">MFRLSQRYWTLVSTSSDGRSGGGGGVVVVAVVALERPSDNLGTAAARPTTIKHSCVFYEPRVRGVVVAREDADRPSSKA</sequence>
<dbReference type="AlphaFoldDB" id="A0A914VNM4"/>
<protein>
    <submittedName>
        <fullName evidence="2">Secreted protein</fullName>
    </submittedName>
</protein>
<proteinExistence type="predicted"/>
<name>A0A914VNM4_9BILA</name>
<organism evidence="1 2">
    <name type="scientific">Plectus sambesii</name>
    <dbReference type="NCBI Taxonomy" id="2011161"/>
    <lineage>
        <taxon>Eukaryota</taxon>
        <taxon>Metazoa</taxon>
        <taxon>Ecdysozoa</taxon>
        <taxon>Nematoda</taxon>
        <taxon>Chromadorea</taxon>
        <taxon>Plectida</taxon>
        <taxon>Plectina</taxon>
        <taxon>Plectoidea</taxon>
        <taxon>Plectidae</taxon>
        <taxon>Plectus</taxon>
    </lineage>
</organism>
<dbReference type="WBParaSite" id="PSAMB.scaffold22808size473.g38724.t1">
    <property type="protein sequence ID" value="PSAMB.scaffold22808size473.g38724.t1"/>
    <property type="gene ID" value="PSAMB.scaffold22808size473.g38724"/>
</dbReference>